<protein>
    <submittedName>
        <fullName evidence="2">Uncharacterized protein</fullName>
    </submittedName>
</protein>
<keyword evidence="1" id="KW-0472">Membrane</keyword>
<gene>
    <name evidence="2" type="ORF">GCM10010094_02990</name>
</gene>
<dbReference type="AlphaFoldDB" id="A0A917V730"/>
<dbReference type="RefSeq" id="WP_189320059.1">
    <property type="nucleotide sequence ID" value="NZ_BMPQ01000001.1"/>
</dbReference>
<reference evidence="2" key="1">
    <citation type="journal article" date="2014" name="Int. J. Syst. Evol. Microbiol.">
        <title>Complete genome sequence of Corynebacterium casei LMG S-19264T (=DSM 44701T), isolated from a smear-ripened cheese.</title>
        <authorList>
            <consortium name="US DOE Joint Genome Institute (JGI-PGF)"/>
            <person name="Walter F."/>
            <person name="Albersmeier A."/>
            <person name="Kalinowski J."/>
            <person name="Ruckert C."/>
        </authorList>
    </citation>
    <scope>NUCLEOTIDE SEQUENCE</scope>
    <source>
        <strain evidence="2">JCM 3035</strain>
    </source>
</reference>
<proteinExistence type="predicted"/>
<reference evidence="2" key="2">
    <citation type="submission" date="2020-09" db="EMBL/GenBank/DDBJ databases">
        <authorList>
            <person name="Sun Q."/>
            <person name="Ohkuma M."/>
        </authorList>
    </citation>
    <scope>NUCLEOTIDE SEQUENCE</scope>
    <source>
        <strain evidence="2">JCM 3035</strain>
    </source>
</reference>
<dbReference type="Proteomes" id="UP000637788">
    <property type="component" value="Unassembled WGS sequence"/>
</dbReference>
<dbReference type="EMBL" id="BMPQ01000001">
    <property type="protein sequence ID" value="GGK46431.1"/>
    <property type="molecule type" value="Genomic_DNA"/>
</dbReference>
<keyword evidence="1" id="KW-0812">Transmembrane</keyword>
<keyword evidence="3" id="KW-1185">Reference proteome</keyword>
<organism evidence="2 3">
    <name type="scientific">Streptomyces flaveus</name>
    <dbReference type="NCBI Taxonomy" id="66370"/>
    <lineage>
        <taxon>Bacteria</taxon>
        <taxon>Bacillati</taxon>
        <taxon>Actinomycetota</taxon>
        <taxon>Actinomycetes</taxon>
        <taxon>Kitasatosporales</taxon>
        <taxon>Streptomycetaceae</taxon>
        <taxon>Streptomyces</taxon>
        <taxon>Streptomyces aurantiacus group</taxon>
    </lineage>
</organism>
<evidence type="ECO:0000313" key="2">
    <source>
        <dbReference type="EMBL" id="GGK46431.1"/>
    </source>
</evidence>
<sequence>MHEDMASGGARQPDVAVRGTSDLSRFADLAGVRLYRRNIFAVTGLPADAQGRAVRSHRQRLEARLAVEETWPGDADSPLVGGHRKDEVRIAFEEFQDPRRRLVDELLWRWGDTDFGCGCPAAVHEGHDEAVRFHALALEAEAGRVEAATDERDRLWSGAAVHWSELLERPEFRRHIAHRIRALDDPRLTEHSAYDFLDGLPRLIASPFTELADRPGVGPRLARVCAGWAEHAPFSELLPEVFEERVEAAIEKIHEGRLSARDKMNAQMYGDAVDIMREKVLPEFEGLEPFRAFIPEWRYEETAHAVAVALNNLAVALLEYHRLKPPSAEQRKTVVELAEKAYEIAPERDVAGIKANWDVIYEQFTRSGRRAVAKSSPRKKLGLGVYAFLVVMAGLIWGPAGAIVAALGLLVAFGYLSGM</sequence>
<keyword evidence="1" id="KW-1133">Transmembrane helix</keyword>
<evidence type="ECO:0000256" key="1">
    <source>
        <dbReference type="SAM" id="Phobius"/>
    </source>
</evidence>
<name>A0A917V730_9ACTN</name>
<accession>A0A917V730</accession>
<comment type="caution">
    <text evidence="2">The sequence shown here is derived from an EMBL/GenBank/DDBJ whole genome shotgun (WGS) entry which is preliminary data.</text>
</comment>
<feature type="transmembrane region" description="Helical" evidence="1">
    <location>
        <begin position="383"/>
        <end position="416"/>
    </location>
</feature>
<evidence type="ECO:0000313" key="3">
    <source>
        <dbReference type="Proteomes" id="UP000637788"/>
    </source>
</evidence>